<evidence type="ECO:0000259" key="2">
    <source>
        <dbReference type="Pfam" id="PF13566"/>
    </source>
</evidence>
<dbReference type="RefSeq" id="WP_272739595.1">
    <property type="nucleotide sequence ID" value="NZ_JAQQKW010000001.1"/>
</dbReference>
<keyword evidence="4" id="KW-1185">Reference proteome</keyword>
<feature type="domain" description="DUF4130" evidence="2">
    <location>
        <begin position="98"/>
        <end position="255"/>
    </location>
</feature>
<accession>A0ABT5I9F8</accession>
<dbReference type="Pfam" id="PF13566">
    <property type="entry name" value="DUF4130"/>
    <property type="match status" value="1"/>
</dbReference>
<evidence type="ECO:0000313" key="3">
    <source>
        <dbReference type="EMBL" id="MDC7692809.1"/>
    </source>
</evidence>
<comment type="caution">
    <text evidence="3">The sequence shown here is derived from an EMBL/GenBank/DDBJ whole genome shotgun (WGS) entry which is preliminary data.</text>
</comment>
<dbReference type="Proteomes" id="UP001216595">
    <property type="component" value="Unassembled WGS sequence"/>
</dbReference>
<dbReference type="NCBIfam" id="TIGR03915">
    <property type="entry name" value="SAM_7_link_chp"/>
    <property type="match status" value="1"/>
</dbReference>
<evidence type="ECO:0000313" key="4">
    <source>
        <dbReference type="Proteomes" id="UP001216595"/>
    </source>
</evidence>
<name>A0ABT5I9F8_9CAUL</name>
<reference evidence="3 4" key="1">
    <citation type="submission" date="2023-01" db="EMBL/GenBank/DDBJ databases">
        <title>Novel species of the genus Asticcacaulis isolated from rivers.</title>
        <authorList>
            <person name="Lu H."/>
        </authorList>
    </citation>
    <scope>NUCLEOTIDE SEQUENCE [LARGE SCALE GENOMIC DNA]</scope>
    <source>
        <strain evidence="3 4">DXS10W</strain>
    </source>
</reference>
<dbReference type="EMBL" id="JAQQKW010000001">
    <property type="protein sequence ID" value="MDC7692809.1"/>
    <property type="molecule type" value="Genomic_DNA"/>
</dbReference>
<evidence type="ECO:0000256" key="1">
    <source>
        <dbReference type="SAM" id="MobiDB-lite"/>
    </source>
</evidence>
<proteinExistence type="predicted"/>
<organism evidence="3 4">
    <name type="scientific">Asticcacaulis currens</name>
    <dbReference type="NCBI Taxonomy" id="2984210"/>
    <lineage>
        <taxon>Bacteria</taxon>
        <taxon>Pseudomonadati</taxon>
        <taxon>Pseudomonadota</taxon>
        <taxon>Alphaproteobacteria</taxon>
        <taxon>Caulobacterales</taxon>
        <taxon>Caulobacteraceae</taxon>
        <taxon>Asticcacaulis</taxon>
    </lineage>
</organism>
<feature type="region of interest" description="Disordered" evidence="1">
    <location>
        <begin position="274"/>
        <end position="298"/>
    </location>
</feature>
<dbReference type="InterPro" id="IPR025404">
    <property type="entry name" value="DUF4130"/>
</dbReference>
<dbReference type="InterPro" id="IPR023875">
    <property type="entry name" value="DNA_repair_put"/>
</dbReference>
<protein>
    <submittedName>
        <fullName evidence="3">TIGR03915 family putative DNA repair protein</fullName>
    </submittedName>
</protein>
<gene>
    <name evidence="3" type="ORF">PQU94_00795</name>
</gene>
<sequence length="298" mass="33999">MKVRLNARGNYGEWRKAARAALTNGIEPKFVDWAVETETYDLFGETASSDDAAVYEASEGSASTPANARAQAVLKPAAFVSSAFIELTEMAICHSDAKRFDLCYRLLWRLQSQKHLLDDPADPDVRALHGLVKSVRRDMHKMKAFVRFKETQAVSERRAFVAWFEPEHFIVAQTAPFFQRRFGDMDWIIATPKGSAAWKGARLHFSEAPAKPFELKDEADDLWRAYYANIFNPARLKVSAMQSEMPKKYWKNLPEATLIPELIRDADKRVRQMHERASSAEAPAFHRALKSRMTDRSQ</sequence>